<proteinExistence type="predicted"/>
<organism evidence="2 3">
    <name type="scientific">Hesseltinella vesiculosa</name>
    <dbReference type="NCBI Taxonomy" id="101127"/>
    <lineage>
        <taxon>Eukaryota</taxon>
        <taxon>Fungi</taxon>
        <taxon>Fungi incertae sedis</taxon>
        <taxon>Mucoromycota</taxon>
        <taxon>Mucoromycotina</taxon>
        <taxon>Mucoromycetes</taxon>
        <taxon>Mucorales</taxon>
        <taxon>Cunninghamellaceae</taxon>
        <taxon>Hesseltinella</taxon>
    </lineage>
</organism>
<reference evidence="2 3" key="1">
    <citation type="submission" date="2016-07" db="EMBL/GenBank/DDBJ databases">
        <title>Pervasive Adenine N6-methylation of Active Genes in Fungi.</title>
        <authorList>
            <consortium name="DOE Joint Genome Institute"/>
            <person name="Mondo S.J."/>
            <person name="Dannebaum R.O."/>
            <person name="Kuo R.C."/>
            <person name="Labutti K."/>
            <person name="Haridas S."/>
            <person name="Kuo A."/>
            <person name="Salamov A."/>
            <person name="Ahrendt S.R."/>
            <person name="Lipzen A."/>
            <person name="Sullivan W."/>
            <person name="Andreopoulos W.B."/>
            <person name="Clum A."/>
            <person name="Lindquist E."/>
            <person name="Daum C."/>
            <person name="Ramamoorthy G.K."/>
            <person name="Gryganskyi A."/>
            <person name="Culley D."/>
            <person name="Magnuson J.K."/>
            <person name="James T.Y."/>
            <person name="O'Malley M.A."/>
            <person name="Stajich J.E."/>
            <person name="Spatafora J.W."/>
            <person name="Visel A."/>
            <person name="Grigoriev I.V."/>
        </authorList>
    </citation>
    <scope>NUCLEOTIDE SEQUENCE [LARGE SCALE GENOMIC DNA]</scope>
    <source>
        <strain evidence="2 3">NRRL 3301</strain>
    </source>
</reference>
<comment type="caution">
    <text evidence="2">The sequence shown here is derived from an EMBL/GenBank/DDBJ whole genome shotgun (WGS) entry which is preliminary data.</text>
</comment>
<sequence>MTAEIRAHVLRVSVSQPKWMRMPAFIACQSISTILLMSSFFGQIMYFIRMICQYITK</sequence>
<keyword evidence="3" id="KW-1185">Reference proteome</keyword>
<protein>
    <submittedName>
        <fullName evidence="2">Uncharacterized protein</fullName>
    </submittedName>
</protein>
<gene>
    <name evidence="2" type="ORF">DM01DRAFT_128239</name>
</gene>
<dbReference type="AlphaFoldDB" id="A0A1X2G841"/>
<accession>A0A1X2G841</accession>
<keyword evidence="1" id="KW-0812">Transmembrane</keyword>
<name>A0A1X2G841_9FUNG</name>
<dbReference type="Proteomes" id="UP000242146">
    <property type="component" value="Unassembled WGS sequence"/>
</dbReference>
<feature type="transmembrane region" description="Helical" evidence="1">
    <location>
        <begin position="24"/>
        <end position="48"/>
    </location>
</feature>
<dbReference type="EMBL" id="MCGT01000033">
    <property type="protein sequence ID" value="ORX47437.1"/>
    <property type="molecule type" value="Genomic_DNA"/>
</dbReference>
<keyword evidence="1" id="KW-0472">Membrane</keyword>
<keyword evidence="1" id="KW-1133">Transmembrane helix</keyword>
<evidence type="ECO:0000313" key="3">
    <source>
        <dbReference type="Proteomes" id="UP000242146"/>
    </source>
</evidence>
<evidence type="ECO:0000256" key="1">
    <source>
        <dbReference type="SAM" id="Phobius"/>
    </source>
</evidence>
<evidence type="ECO:0000313" key="2">
    <source>
        <dbReference type="EMBL" id="ORX47437.1"/>
    </source>
</evidence>